<keyword evidence="2" id="KW-1185">Reference proteome</keyword>
<name>A0ACB8C4Y3_DERSI</name>
<evidence type="ECO:0000313" key="1">
    <source>
        <dbReference type="EMBL" id="KAH7933879.1"/>
    </source>
</evidence>
<proteinExistence type="predicted"/>
<evidence type="ECO:0000313" key="2">
    <source>
        <dbReference type="Proteomes" id="UP000821865"/>
    </source>
</evidence>
<reference evidence="1" key="1">
    <citation type="submission" date="2020-05" db="EMBL/GenBank/DDBJ databases">
        <title>Large-scale comparative analyses of tick genomes elucidate their genetic diversity and vector capacities.</title>
        <authorList>
            <person name="Jia N."/>
            <person name="Wang J."/>
            <person name="Shi W."/>
            <person name="Du L."/>
            <person name="Sun Y."/>
            <person name="Zhan W."/>
            <person name="Jiang J."/>
            <person name="Wang Q."/>
            <person name="Zhang B."/>
            <person name="Ji P."/>
            <person name="Sakyi L.B."/>
            <person name="Cui X."/>
            <person name="Yuan T."/>
            <person name="Jiang B."/>
            <person name="Yang W."/>
            <person name="Lam T.T.-Y."/>
            <person name="Chang Q."/>
            <person name="Ding S."/>
            <person name="Wang X."/>
            <person name="Zhu J."/>
            <person name="Ruan X."/>
            <person name="Zhao L."/>
            <person name="Wei J."/>
            <person name="Que T."/>
            <person name="Du C."/>
            <person name="Cheng J."/>
            <person name="Dai P."/>
            <person name="Han X."/>
            <person name="Huang E."/>
            <person name="Gao Y."/>
            <person name="Liu J."/>
            <person name="Shao H."/>
            <person name="Ye R."/>
            <person name="Li L."/>
            <person name="Wei W."/>
            <person name="Wang X."/>
            <person name="Wang C."/>
            <person name="Yang T."/>
            <person name="Huo Q."/>
            <person name="Li W."/>
            <person name="Guo W."/>
            <person name="Chen H."/>
            <person name="Zhou L."/>
            <person name="Ni X."/>
            <person name="Tian J."/>
            <person name="Zhou Y."/>
            <person name="Sheng Y."/>
            <person name="Liu T."/>
            <person name="Pan Y."/>
            <person name="Xia L."/>
            <person name="Li J."/>
            <person name="Zhao F."/>
            <person name="Cao W."/>
        </authorList>
    </citation>
    <scope>NUCLEOTIDE SEQUENCE</scope>
    <source>
        <strain evidence="1">Dsil-2018</strain>
    </source>
</reference>
<protein>
    <submittedName>
        <fullName evidence="1">Uncharacterized protein</fullName>
    </submittedName>
</protein>
<dbReference type="Proteomes" id="UP000821865">
    <property type="component" value="Chromosome 9"/>
</dbReference>
<accession>A0ACB8C4Y3</accession>
<gene>
    <name evidence="1" type="ORF">HPB49_018798</name>
</gene>
<sequence length="417" mass="46772">MGRKRKLCGDYVKEYSDFEESTSSEGVTVCKLCRVTVSIANGKGAVRIAEHLRSQRHVHMKKCHADADKSPQQSSLEECITRARSKREDANDIPHQFCRALCHAGIPLHQADGPLGSLFRSKCPAARTTPGSDQLYRKYLHEVREKDLATISSLMKDEPISVTIDESTELRGHPAEAVLATFYDDELPGRGTLMIDLQIVQQCNAVSIGMLMQTTLQNVGKTLGDVAVLCSDSASYMQKLHNDLQLSNPEFKALHFKDPCHLLNNALEDGIRTSSFNVVHDFVEYFPAMLKSSRELRRKFGLVCLAMGMTIKSLKTVCPSSLFSFYEALEDILDYWRAILSFFRSDEAKGTKCEKLRSLVSSPEAVHDLLVKMRFLKTNACAVISVIREFEAESTLVHQVYPILGVRLHALMSQWHS</sequence>
<dbReference type="EMBL" id="CM023478">
    <property type="protein sequence ID" value="KAH7933879.1"/>
    <property type="molecule type" value="Genomic_DNA"/>
</dbReference>
<organism evidence="1 2">
    <name type="scientific">Dermacentor silvarum</name>
    <name type="common">Tick</name>
    <dbReference type="NCBI Taxonomy" id="543639"/>
    <lineage>
        <taxon>Eukaryota</taxon>
        <taxon>Metazoa</taxon>
        <taxon>Ecdysozoa</taxon>
        <taxon>Arthropoda</taxon>
        <taxon>Chelicerata</taxon>
        <taxon>Arachnida</taxon>
        <taxon>Acari</taxon>
        <taxon>Parasitiformes</taxon>
        <taxon>Ixodida</taxon>
        <taxon>Ixodoidea</taxon>
        <taxon>Ixodidae</taxon>
        <taxon>Rhipicephalinae</taxon>
        <taxon>Dermacentor</taxon>
    </lineage>
</organism>
<comment type="caution">
    <text evidence="1">The sequence shown here is derived from an EMBL/GenBank/DDBJ whole genome shotgun (WGS) entry which is preliminary data.</text>
</comment>